<dbReference type="RefSeq" id="WP_041517235.1">
    <property type="nucleotide sequence ID" value="NZ_JPRK01000007.1"/>
</dbReference>
<evidence type="ECO:0000313" key="2">
    <source>
        <dbReference type="EMBL" id="OXA88013.1"/>
    </source>
</evidence>
<protein>
    <submittedName>
        <fullName evidence="1">Uncharacterized protein</fullName>
    </submittedName>
</protein>
<dbReference type="EMBL" id="JPRK01000007">
    <property type="protein sequence ID" value="KIO53410.1"/>
    <property type="molecule type" value="Genomic_DNA"/>
</dbReference>
<sequence length="412" mass="46687">MRKPISWFFPFVVLASIILGCSDDDSQGENYKANYLPTIDATNLPVGNSPMTMFEDNESSSKMYDNKDRWFRVNQPMQIIQKGKDSVQVSLYSPVGLTDVKIYAKLANYDKRFLIYEFTKVPAFHRSFHQIPLVNGKHDYQLENGKTVTIDKIDGFSSGAIQFSVESSDPLFAKFKKIKSNRLVQFSTQYHINNPADDPNKFLPMNPVLAKEAITMIINYSYAISHPLYYDTFMNFDRYKKEQAATAGTAINGALNWHGNAEDKDGVYDYFTKAQIEQAYNTYIDSRTLNMAMVGGGSAWGGGALASQWESGYVTGHWNGEMSVWSHEYSHHCGYSHSSNLANSGEGGGQQEMLTDFYKYLISLNDLPFIDPDILKGYSKTAYLKGNYKKPVFKINPKNPFLLKYKGEGKWN</sequence>
<dbReference type="Proteomes" id="UP000032061">
    <property type="component" value="Unassembled WGS sequence"/>
</dbReference>
<accession>A0A0D0EM44</accession>
<evidence type="ECO:0000313" key="4">
    <source>
        <dbReference type="Proteomes" id="UP000198302"/>
    </source>
</evidence>
<reference evidence="2 4" key="2">
    <citation type="submission" date="2016-11" db="EMBL/GenBank/DDBJ databases">
        <title>Whole genomes of Flavobacteriaceae.</title>
        <authorList>
            <person name="Stine C."/>
            <person name="Li C."/>
            <person name="Tadesse D."/>
        </authorList>
    </citation>
    <scope>NUCLEOTIDE SEQUENCE [LARGE SCALE GENOMIC DNA]</scope>
    <source>
        <strain evidence="2 4">ATCC 51468</strain>
    </source>
</reference>
<dbReference type="Proteomes" id="UP000198302">
    <property type="component" value="Unassembled WGS sequence"/>
</dbReference>
<dbReference type="OrthoDB" id="1373421at2"/>
<name>A0A0D0EM44_9FLAO</name>
<dbReference type="AlphaFoldDB" id="A0A0D0EM44"/>
<dbReference type="PROSITE" id="PS51257">
    <property type="entry name" value="PROKAR_LIPOPROTEIN"/>
    <property type="match status" value="1"/>
</dbReference>
<dbReference type="EMBL" id="MUGX01000011">
    <property type="protein sequence ID" value="OXA88013.1"/>
    <property type="molecule type" value="Genomic_DNA"/>
</dbReference>
<dbReference type="STRING" id="37752.IW18_08885"/>
<keyword evidence="4" id="KW-1185">Reference proteome</keyword>
<evidence type="ECO:0000313" key="3">
    <source>
        <dbReference type="Proteomes" id="UP000032061"/>
    </source>
</evidence>
<reference evidence="1 3" key="1">
    <citation type="submission" date="2015-01" db="EMBL/GenBank/DDBJ databases">
        <title>Genome of Flavobacterium hibernum DSM 12611.</title>
        <authorList>
            <person name="Stropko S.J."/>
            <person name="Pipes S.E."/>
            <person name="Newman J.D."/>
        </authorList>
    </citation>
    <scope>NUCLEOTIDE SEQUENCE [LARGE SCALE GENOMIC DNA]</scope>
    <source>
        <strain evidence="1 3">DSM 12611</strain>
    </source>
</reference>
<evidence type="ECO:0000313" key="1">
    <source>
        <dbReference type="EMBL" id="KIO53410.1"/>
    </source>
</evidence>
<proteinExistence type="predicted"/>
<gene>
    <name evidence="2" type="ORF">B0A73_09500</name>
    <name evidence="1" type="ORF">IW18_08885</name>
</gene>
<comment type="caution">
    <text evidence="1">The sequence shown here is derived from an EMBL/GenBank/DDBJ whole genome shotgun (WGS) entry which is preliminary data.</text>
</comment>
<organism evidence="1 3">
    <name type="scientific">Flavobacterium hibernum</name>
    <dbReference type="NCBI Taxonomy" id="37752"/>
    <lineage>
        <taxon>Bacteria</taxon>
        <taxon>Pseudomonadati</taxon>
        <taxon>Bacteroidota</taxon>
        <taxon>Flavobacteriia</taxon>
        <taxon>Flavobacteriales</taxon>
        <taxon>Flavobacteriaceae</taxon>
        <taxon>Flavobacterium</taxon>
    </lineage>
</organism>